<dbReference type="Pfam" id="PF01887">
    <property type="entry name" value="SAM_HAT_N"/>
    <property type="match status" value="1"/>
</dbReference>
<feature type="domain" description="S-adenosyl-l-methionine hydroxide adenosyltransferase C-terminal" evidence="4">
    <location>
        <begin position="164"/>
        <end position="223"/>
    </location>
</feature>
<dbReference type="InterPro" id="IPR002747">
    <property type="entry name" value="SAM_OH_AdoTrfase"/>
</dbReference>
<comment type="similarity">
    <text evidence="2">Belongs to the SAM hydrolase / SAM-dependent halogenase family.</text>
</comment>
<dbReference type="Pfam" id="PF20257">
    <property type="entry name" value="SAM_HAT_C"/>
    <property type="match status" value="1"/>
</dbReference>
<evidence type="ECO:0000256" key="1">
    <source>
        <dbReference type="ARBA" id="ARBA00022691"/>
    </source>
</evidence>
<dbReference type="PANTHER" id="PTHR35092:SF1">
    <property type="entry name" value="CHLORINASE MJ1651"/>
    <property type="match status" value="1"/>
</dbReference>
<dbReference type="Gene3D" id="3.40.50.10790">
    <property type="entry name" value="S-adenosyl-l-methionine hydroxide adenosyltransferase, N-terminal"/>
    <property type="match status" value="1"/>
</dbReference>
<dbReference type="EMBL" id="UINC01165330">
    <property type="protein sequence ID" value="SVD66662.1"/>
    <property type="molecule type" value="Genomic_DNA"/>
</dbReference>
<dbReference type="InterPro" id="IPR023227">
    <property type="entry name" value="SAM_OH_AdoTrfase_C_sf"/>
</dbReference>
<protein>
    <submittedName>
        <fullName evidence="5">Uncharacterized protein</fullName>
    </submittedName>
</protein>
<evidence type="ECO:0000313" key="5">
    <source>
        <dbReference type="EMBL" id="SVD66662.1"/>
    </source>
</evidence>
<dbReference type="SUPFAM" id="SSF102522">
    <property type="entry name" value="Bacterial fluorinating enzyme, N-terminal domain"/>
    <property type="match status" value="1"/>
</dbReference>
<accession>A0A382X6F1</accession>
<proteinExistence type="inferred from homology"/>
<dbReference type="InterPro" id="IPR023228">
    <property type="entry name" value="SAM_OH_AdoTrfase_N_sf"/>
</dbReference>
<feature type="non-terminal residue" evidence="5">
    <location>
        <position position="223"/>
    </location>
</feature>
<organism evidence="5">
    <name type="scientific">marine metagenome</name>
    <dbReference type="NCBI Taxonomy" id="408172"/>
    <lineage>
        <taxon>unclassified sequences</taxon>
        <taxon>metagenomes</taxon>
        <taxon>ecological metagenomes</taxon>
    </lineage>
</organism>
<name>A0A382X6F1_9ZZZZ</name>
<evidence type="ECO:0000259" key="3">
    <source>
        <dbReference type="Pfam" id="PF01887"/>
    </source>
</evidence>
<evidence type="ECO:0000259" key="4">
    <source>
        <dbReference type="Pfam" id="PF20257"/>
    </source>
</evidence>
<dbReference type="Gene3D" id="2.40.30.90">
    <property type="entry name" value="Bacterial fluorinating enzyme like"/>
    <property type="match status" value="1"/>
</dbReference>
<dbReference type="PANTHER" id="PTHR35092">
    <property type="entry name" value="CHLORINASE MJ1651"/>
    <property type="match status" value="1"/>
</dbReference>
<reference evidence="5" key="1">
    <citation type="submission" date="2018-05" db="EMBL/GenBank/DDBJ databases">
        <authorList>
            <person name="Lanie J.A."/>
            <person name="Ng W.-L."/>
            <person name="Kazmierczak K.M."/>
            <person name="Andrzejewski T.M."/>
            <person name="Davidsen T.M."/>
            <person name="Wayne K.J."/>
            <person name="Tettelin H."/>
            <person name="Glass J.I."/>
            <person name="Rusch D."/>
            <person name="Podicherti R."/>
            <person name="Tsui H.-C.T."/>
            <person name="Winkler M.E."/>
        </authorList>
    </citation>
    <scope>NUCLEOTIDE SEQUENCE</scope>
</reference>
<gene>
    <name evidence="5" type="ORF">METZ01_LOCUS419516</name>
</gene>
<dbReference type="InterPro" id="IPR046469">
    <property type="entry name" value="SAM_HAT_N"/>
</dbReference>
<dbReference type="InterPro" id="IPR046470">
    <property type="entry name" value="SAM_HAT_C"/>
</dbReference>
<feature type="domain" description="S-adenosyl-l-methionine hydroxide adenosyltransferase N-terminal" evidence="3">
    <location>
        <begin position="2"/>
        <end position="142"/>
    </location>
</feature>
<sequence>MIVLFTNFGDQGPYLGQMEAVLYRCAPEQRVVNLLADAPVHDTRAAAYLLAAYAVEFPPESVFLAVVDPGVGGSRRPLVIKASGRWYVGPDNGLFEIVVRRAQVPADCWEINWTPERLSPSFHGRDLFGPIAARIASGESVAENHDFKSCAVDNKFHDWPDDLAEIIYIDHFGNAITGLRAQTLPHDAEIALCGHLVPRAKTFSSVSPGEMFCYENANGLLEI</sequence>
<dbReference type="AlphaFoldDB" id="A0A382X6F1"/>
<keyword evidence="1" id="KW-0949">S-adenosyl-L-methionine</keyword>
<dbReference type="PIRSF" id="PIRSF006779">
    <property type="entry name" value="UCP006779"/>
    <property type="match status" value="1"/>
</dbReference>
<dbReference type="SUPFAM" id="SSF101852">
    <property type="entry name" value="Bacterial fluorinating enzyme, C-terminal domain"/>
    <property type="match status" value="1"/>
</dbReference>
<evidence type="ECO:0000256" key="2">
    <source>
        <dbReference type="ARBA" id="ARBA00024035"/>
    </source>
</evidence>